<gene>
    <name evidence="1" type="ORF">HHS34_008640</name>
</gene>
<name>A0ACD5HC37_9PROT</name>
<protein>
    <submittedName>
        <fullName evidence="1">Nucleotidyltransferase domain-containing protein</fullName>
        <ecNumber evidence="1">2.7.7.-</ecNumber>
    </submittedName>
</protein>
<evidence type="ECO:0000313" key="2">
    <source>
        <dbReference type="Proteomes" id="UP001195965"/>
    </source>
</evidence>
<sequence length="97" mass="10736">MRLSPEQVAIIRQAARESFGPEARIWLFGSRVDDDKLGGDVDLFVENDQDLPVQALLRTQARIEYALRLPTDLVVQTPGHQAGPIANIARMTGVRLA</sequence>
<proteinExistence type="predicted"/>
<dbReference type="EMBL" id="CP127526">
    <property type="protein sequence ID" value="XRI72512.1"/>
    <property type="molecule type" value="Genomic_DNA"/>
</dbReference>
<keyword evidence="1" id="KW-0808">Transferase</keyword>
<reference evidence="1 2" key="1">
    <citation type="journal article" date="2021" name="ISME J.">
        <title>Genomic evolution of the class Acidithiobacillia: deep-branching Proteobacteria living in extreme acidic conditions.</title>
        <authorList>
            <person name="Moya-Beltran A."/>
            <person name="Beard S."/>
            <person name="Rojas-Villalobos C."/>
            <person name="Issotta F."/>
            <person name="Gallardo Y."/>
            <person name="Ulloa R."/>
            <person name="Giaveno A."/>
            <person name="Degli Esposti M."/>
            <person name="Johnson D.B."/>
            <person name="Quatrini R."/>
        </authorList>
    </citation>
    <scope>NUCLEOTIDE SEQUENCE [LARGE SCALE GENOMIC DNA]</scope>
    <source>
        <strain evidence="1 2">GG1-14</strain>
    </source>
</reference>
<evidence type="ECO:0000313" key="1">
    <source>
        <dbReference type="EMBL" id="XRI72512.1"/>
    </source>
</evidence>
<organism evidence="1 2">
    <name type="scientific">Acidithiobacillus montserratensis</name>
    <dbReference type="NCBI Taxonomy" id="2729135"/>
    <lineage>
        <taxon>Bacteria</taxon>
        <taxon>Pseudomonadati</taxon>
        <taxon>Pseudomonadota</taxon>
        <taxon>Acidithiobacillia</taxon>
        <taxon>Acidithiobacillales</taxon>
        <taxon>Acidithiobacillaceae</taxon>
        <taxon>Acidithiobacillus</taxon>
    </lineage>
</organism>
<dbReference type="Proteomes" id="UP001195965">
    <property type="component" value="Chromosome"/>
</dbReference>
<keyword evidence="1" id="KW-0548">Nucleotidyltransferase</keyword>
<dbReference type="EC" id="2.7.7.-" evidence="1"/>
<accession>A0ACD5HC37</accession>
<keyword evidence="2" id="KW-1185">Reference proteome</keyword>